<name>A0A3E2GU84_SCYLI</name>
<organism evidence="7 8">
    <name type="scientific">Scytalidium lignicola</name>
    <name type="common">Hyphomycete</name>
    <dbReference type="NCBI Taxonomy" id="5539"/>
    <lineage>
        <taxon>Eukaryota</taxon>
        <taxon>Fungi</taxon>
        <taxon>Dikarya</taxon>
        <taxon>Ascomycota</taxon>
        <taxon>Pezizomycotina</taxon>
        <taxon>Leotiomycetes</taxon>
        <taxon>Leotiomycetes incertae sedis</taxon>
        <taxon>Scytalidium</taxon>
    </lineage>
</organism>
<dbReference type="EMBL" id="NCSJ02000407">
    <property type="protein sequence ID" value="RFU24734.1"/>
    <property type="molecule type" value="Genomic_DNA"/>
</dbReference>
<evidence type="ECO:0000256" key="6">
    <source>
        <dbReference type="SAM" id="Phobius"/>
    </source>
</evidence>
<dbReference type="GO" id="GO:0016020">
    <property type="term" value="C:membrane"/>
    <property type="evidence" value="ECO:0007669"/>
    <property type="project" value="UniProtKB-SubCell"/>
</dbReference>
<feature type="transmembrane region" description="Helical" evidence="6">
    <location>
        <begin position="164"/>
        <end position="182"/>
    </location>
</feature>
<keyword evidence="5 6" id="KW-0472">Membrane</keyword>
<evidence type="ECO:0000256" key="3">
    <source>
        <dbReference type="ARBA" id="ARBA00022692"/>
    </source>
</evidence>
<evidence type="ECO:0000256" key="4">
    <source>
        <dbReference type="ARBA" id="ARBA00022989"/>
    </source>
</evidence>
<protein>
    <recommendedName>
        <fullName evidence="9">Major facilitator superfamily (MFS) profile domain-containing protein</fullName>
    </recommendedName>
</protein>
<dbReference type="InterPro" id="IPR036259">
    <property type="entry name" value="MFS_trans_sf"/>
</dbReference>
<sequence>MAINDTAEKVLSIGQIENVDLETSNGLEKGEDPRIAAFSPKEQKRIIRHIDQRLPSLGPLRLHSPFAVARIEKDRDDAYLEEFKLSAYLKNGLDLKVWGFAALFLLTTLNSYAIAYFLPIILNAGMGFGIAASQCLVAPPYILAAIVMYVFAYYGDKWHIRSPFILINGILSLIGLPLLGYLDNVGARYFGVFIATAACNANIPCVLTWQANNIRGQWKRAFCSATLLGSGGIGGIIGGTVFRNQDKPGYRPGILTCMISSGLIIIITIALDIKFYRANKRAAASGKLIERLEGFRYTY</sequence>
<accession>A0A3E2GU84</accession>
<keyword evidence="4 6" id="KW-1133">Transmembrane helix</keyword>
<dbReference type="AlphaFoldDB" id="A0A3E2GU84"/>
<dbReference type="PANTHER" id="PTHR43791">
    <property type="entry name" value="PERMEASE-RELATED"/>
    <property type="match status" value="1"/>
</dbReference>
<dbReference type="Proteomes" id="UP000258309">
    <property type="component" value="Unassembled WGS sequence"/>
</dbReference>
<proteinExistence type="predicted"/>
<dbReference type="FunFam" id="1.20.1250.20:FF:000409">
    <property type="entry name" value="MFS general substrate transporter"/>
    <property type="match status" value="1"/>
</dbReference>
<gene>
    <name evidence="7" type="ORF">B7463_g11604</name>
</gene>
<feature type="transmembrane region" description="Helical" evidence="6">
    <location>
        <begin position="221"/>
        <end position="241"/>
    </location>
</feature>
<feature type="non-terminal residue" evidence="7">
    <location>
        <position position="1"/>
    </location>
</feature>
<dbReference type="OMA" id="LPILGWH"/>
<feature type="non-terminal residue" evidence="7">
    <location>
        <position position="299"/>
    </location>
</feature>
<comment type="caution">
    <text evidence="7">The sequence shown here is derived from an EMBL/GenBank/DDBJ whole genome shotgun (WGS) entry which is preliminary data.</text>
</comment>
<dbReference type="PANTHER" id="PTHR43791:SF47">
    <property type="entry name" value="MAJOR FACILITATOR SUPERFAMILY (MFS) PROFILE DOMAIN-CONTAINING PROTEIN-RELATED"/>
    <property type="match status" value="1"/>
</dbReference>
<dbReference type="SUPFAM" id="SSF103473">
    <property type="entry name" value="MFS general substrate transporter"/>
    <property type="match status" value="1"/>
</dbReference>
<feature type="transmembrane region" description="Helical" evidence="6">
    <location>
        <begin position="128"/>
        <end position="152"/>
    </location>
</feature>
<evidence type="ECO:0000256" key="1">
    <source>
        <dbReference type="ARBA" id="ARBA00004141"/>
    </source>
</evidence>
<evidence type="ECO:0000256" key="2">
    <source>
        <dbReference type="ARBA" id="ARBA00022448"/>
    </source>
</evidence>
<evidence type="ECO:0000256" key="5">
    <source>
        <dbReference type="ARBA" id="ARBA00023136"/>
    </source>
</evidence>
<evidence type="ECO:0000313" key="7">
    <source>
        <dbReference type="EMBL" id="RFU24734.1"/>
    </source>
</evidence>
<feature type="transmembrane region" description="Helical" evidence="6">
    <location>
        <begin position="97"/>
        <end position="122"/>
    </location>
</feature>
<feature type="transmembrane region" description="Helical" evidence="6">
    <location>
        <begin position="188"/>
        <end position="209"/>
    </location>
</feature>
<dbReference type="OrthoDB" id="3639251at2759"/>
<comment type="subcellular location">
    <subcellularLocation>
        <location evidence="1">Membrane</location>
        <topology evidence="1">Multi-pass membrane protein</topology>
    </subcellularLocation>
</comment>
<evidence type="ECO:0000313" key="8">
    <source>
        <dbReference type="Proteomes" id="UP000258309"/>
    </source>
</evidence>
<keyword evidence="8" id="KW-1185">Reference proteome</keyword>
<evidence type="ECO:0008006" key="9">
    <source>
        <dbReference type="Google" id="ProtNLM"/>
    </source>
</evidence>
<dbReference type="Gene3D" id="1.20.1250.20">
    <property type="entry name" value="MFS general substrate transporter like domains"/>
    <property type="match status" value="1"/>
</dbReference>
<reference evidence="7 8" key="1">
    <citation type="submission" date="2018-05" db="EMBL/GenBank/DDBJ databases">
        <title>Draft genome sequence of Scytalidium lignicola DSM 105466, a ubiquitous saprotrophic fungus.</title>
        <authorList>
            <person name="Buettner E."/>
            <person name="Gebauer A.M."/>
            <person name="Hofrichter M."/>
            <person name="Liers C."/>
            <person name="Kellner H."/>
        </authorList>
    </citation>
    <scope>NUCLEOTIDE SEQUENCE [LARGE SCALE GENOMIC DNA]</scope>
    <source>
        <strain evidence="7 8">DSM 105466</strain>
    </source>
</reference>
<feature type="transmembrane region" description="Helical" evidence="6">
    <location>
        <begin position="253"/>
        <end position="271"/>
    </location>
</feature>
<dbReference type="GO" id="GO:0022857">
    <property type="term" value="F:transmembrane transporter activity"/>
    <property type="evidence" value="ECO:0007669"/>
    <property type="project" value="TreeGrafter"/>
</dbReference>
<keyword evidence="3 6" id="KW-0812">Transmembrane</keyword>
<keyword evidence="2" id="KW-0813">Transport</keyword>